<reference evidence="1 2" key="1">
    <citation type="journal article" date="2014" name="Int. J. Syst. Evol. Microbiol.">
        <title>Listeria floridensis sp. nov., Listeria aquatica sp. nov., Listeria cornellensis sp. nov., Listeria riparia sp. nov. and Listeria grandensis sp. nov., from agricultural and natural environments.</title>
        <authorList>
            <person name="den Bakker H.C."/>
            <person name="Warchocki S."/>
            <person name="Wright E.M."/>
            <person name="Allred A.F."/>
            <person name="Ahlstrom C."/>
            <person name="Manuel C.S."/>
            <person name="Stasiewicz M.J."/>
            <person name="Burrell A."/>
            <person name="Roof S."/>
            <person name="Strawn L."/>
            <person name="Fortes E.D."/>
            <person name="Nightingale K.K."/>
            <person name="Kephart D."/>
            <person name="Wiedmann M."/>
        </authorList>
    </citation>
    <scope>NUCLEOTIDE SEQUENCE [LARGE SCALE GENOMIC DNA]</scope>
    <source>
        <strain evidence="1 2">FSL S10-1204</strain>
    </source>
</reference>
<dbReference type="PATRIC" id="fig|1265816.5.peg.1284"/>
<dbReference type="Proteomes" id="UP000019248">
    <property type="component" value="Unassembled WGS sequence"/>
</dbReference>
<dbReference type="SUPFAM" id="SSF51161">
    <property type="entry name" value="Trimeric LpxA-like enzymes"/>
    <property type="match status" value="1"/>
</dbReference>
<organism evidence="1 2">
    <name type="scientific">Listeria riparia FSL S10-1204</name>
    <dbReference type="NCBI Taxonomy" id="1265816"/>
    <lineage>
        <taxon>Bacteria</taxon>
        <taxon>Bacillati</taxon>
        <taxon>Bacillota</taxon>
        <taxon>Bacilli</taxon>
        <taxon>Bacillales</taxon>
        <taxon>Listeriaceae</taxon>
        <taxon>Listeria</taxon>
    </lineage>
</organism>
<dbReference type="Gene3D" id="2.160.10.10">
    <property type="entry name" value="Hexapeptide repeat proteins"/>
    <property type="match status" value="1"/>
</dbReference>
<keyword evidence="1" id="KW-0012">Acyltransferase</keyword>
<proteinExistence type="predicted"/>
<name>W7DDA7_9LIST</name>
<gene>
    <name evidence="1" type="ORF">PRIP_06508</name>
</gene>
<evidence type="ECO:0000313" key="2">
    <source>
        <dbReference type="Proteomes" id="UP000019248"/>
    </source>
</evidence>
<accession>W7DDA7</accession>
<evidence type="ECO:0000313" key="1">
    <source>
        <dbReference type="EMBL" id="EUJ45486.1"/>
    </source>
</evidence>
<dbReference type="InterPro" id="IPR011004">
    <property type="entry name" value="Trimer_LpxA-like_sf"/>
</dbReference>
<protein>
    <submittedName>
        <fullName evidence="1">Sugar O-acyltransferase, sialic acid O-acetyltransferase NeuD family protein</fullName>
    </submittedName>
</protein>
<dbReference type="AlphaFoldDB" id="W7DDA7"/>
<sequence>MAGSIVQANTVHVIVNSGATVEHDISVGNFVHFAPGSVVVPNISIGANVVVVAESILTRNIESNTVEDSRKKNRIVRETPRHYSVFL</sequence>
<keyword evidence="2" id="KW-1185">Reference proteome</keyword>
<dbReference type="GO" id="GO:0016746">
    <property type="term" value="F:acyltransferase activity"/>
    <property type="evidence" value="ECO:0007669"/>
    <property type="project" value="UniProtKB-KW"/>
</dbReference>
<keyword evidence="1" id="KW-0808">Transferase</keyword>
<dbReference type="EMBL" id="AODL01000007">
    <property type="protein sequence ID" value="EUJ45486.1"/>
    <property type="molecule type" value="Genomic_DNA"/>
</dbReference>
<comment type="caution">
    <text evidence="1">The sequence shown here is derived from an EMBL/GenBank/DDBJ whole genome shotgun (WGS) entry which is preliminary data.</text>
</comment>